<keyword evidence="5" id="KW-0804">Transcription</keyword>
<feature type="region of interest" description="Disordered" evidence="7">
    <location>
        <begin position="82"/>
        <end position="106"/>
    </location>
</feature>
<dbReference type="InParanoid" id="A0A4V3SI91"/>
<dbReference type="PROSITE" id="PS00463">
    <property type="entry name" value="ZN2_CY6_FUNGAL_1"/>
    <property type="match status" value="1"/>
</dbReference>
<dbReference type="SMART" id="SM00066">
    <property type="entry name" value="GAL4"/>
    <property type="match status" value="1"/>
</dbReference>
<sequence>MTTYNPISCRSCREKKIRCNKIVPRCNKCETSGTECVYLSRRARAKKARPPVTVSEETIQDILERLERLERNQRLSLARTTPSVASEIEEHDRISVASPQGSENASAQSLSHLVREATNVARAILRQHAMQQEEDQNVLDTLETVAEDVKGYKLKNERSGGVSNFIDGTDMDLELPKDQALRWLTVFFGAHFPIDALAAVIDQDFIMMIPGLLEIPHVHISNASMICYYTCMFQGMILDPNPLPRRQPYFKWMYRKTLAYVEKWQNEMKNTMMDFAAAVLLSWMAREFLDNNLAWHMFNRACSIGKGLGMFKIDDSRQLAVNADDDEERKDHKRQLFWYLLQIDCLFRQHFGKPAVIRPGTWNVNFPEGLLTAPGTDDLRPDQVGFIVSTRIALVILKSFDINNDGDTLDLANIDPLGDEIKSILRDWQVEERFLSTTNPIAKWVYADLIINANTTMTLLYRADKAISNSGTMPERSVEAARASVNLMKVISTSFPHHIHWTMEFVSYYPFVSFFTLFYNILSTPDTTVASADLSLNLWLGDALSQWKNNREELGPFDAVTKALNKVAQYFLTVKGNSPSTSTSPQENTQALQDWEGFTNQEGGVQPQSAALAASGVDINFEELLAAPTEYARVLETGIFRNDPHADWHIGLYC</sequence>
<dbReference type="PROSITE" id="PS50048">
    <property type="entry name" value="ZN2_CY6_FUNGAL_2"/>
    <property type="match status" value="1"/>
</dbReference>
<evidence type="ECO:0000256" key="3">
    <source>
        <dbReference type="ARBA" id="ARBA00023015"/>
    </source>
</evidence>
<evidence type="ECO:0000256" key="6">
    <source>
        <dbReference type="ARBA" id="ARBA00023242"/>
    </source>
</evidence>
<dbReference type="Pfam" id="PF00172">
    <property type="entry name" value="Zn_clus"/>
    <property type="match status" value="1"/>
</dbReference>
<evidence type="ECO:0000256" key="5">
    <source>
        <dbReference type="ARBA" id="ARBA00023163"/>
    </source>
</evidence>
<dbReference type="GO" id="GO:0006351">
    <property type="term" value="P:DNA-templated transcription"/>
    <property type="evidence" value="ECO:0007669"/>
    <property type="project" value="InterPro"/>
</dbReference>
<evidence type="ECO:0000256" key="2">
    <source>
        <dbReference type="ARBA" id="ARBA00022723"/>
    </source>
</evidence>
<name>A0A4V3SI91_9PEZI</name>
<dbReference type="InterPro" id="IPR036864">
    <property type="entry name" value="Zn2-C6_fun-type_DNA-bd_sf"/>
</dbReference>
<dbReference type="PANTHER" id="PTHR46910">
    <property type="entry name" value="TRANSCRIPTION FACTOR PDR1"/>
    <property type="match status" value="1"/>
</dbReference>
<dbReference type="SMART" id="SM00906">
    <property type="entry name" value="Fungal_trans"/>
    <property type="match status" value="1"/>
</dbReference>
<dbReference type="InterPro" id="IPR007219">
    <property type="entry name" value="XnlR_reg_dom"/>
</dbReference>
<dbReference type="InterPro" id="IPR050987">
    <property type="entry name" value="AtrR-like"/>
</dbReference>
<gene>
    <name evidence="9" type="ORF">EX30DRAFT_342556</name>
</gene>
<evidence type="ECO:0000313" key="9">
    <source>
        <dbReference type="EMBL" id="TGZ79264.1"/>
    </source>
</evidence>
<proteinExistence type="predicted"/>
<dbReference type="Proteomes" id="UP000298138">
    <property type="component" value="Unassembled WGS sequence"/>
</dbReference>
<keyword evidence="2" id="KW-0479">Metal-binding</keyword>
<dbReference type="InterPro" id="IPR001138">
    <property type="entry name" value="Zn2Cys6_DnaBD"/>
</dbReference>
<dbReference type="CDD" id="cd00067">
    <property type="entry name" value="GAL4"/>
    <property type="match status" value="1"/>
</dbReference>
<evidence type="ECO:0000256" key="1">
    <source>
        <dbReference type="ARBA" id="ARBA00004123"/>
    </source>
</evidence>
<reference evidence="9 10" key="1">
    <citation type="submission" date="2019-04" db="EMBL/GenBank/DDBJ databases">
        <title>Comparative genomics and transcriptomics to analyze fruiting body development in filamentous ascomycetes.</title>
        <authorList>
            <consortium name="DOE Joint Genome Institute"/>
            <person name="Lutkenhaus R."/>
            <person name="Traeger S."/>
            <person name="Breuer J."/>
            <person name="Kuo A."/>
            <person name="Lipzen A."/>
            <person name="Pangilinan J."/>
            <person name="Dilworth D."/>
            <person name="Sandor L."/>
            <person name="Poggeler S."/>
            <person name="Barry K."/>
            <person name="Grigoriev I.V."/>
            <person name="Nowrousian M."/>
        </authorList>
    </citation>
    <scope>NUCLEOTIDE SEQUENCE [LARGE SCALE GENOMIC DNA]</scope>
    <source>
        <strain evidence="9 10">CBS 389.68</strain>
    </source>
</reference>
<accession>A0A4V3SI91</accession>
<dbReference type="Gene3D" id="4.10.240.10">
    <property type="entry name" value="Zn(2)-C6 fungal-type DNA-binding domain"/>
    <property type="match status" value="1"/>
</dbReference>
<dbReference type="AlphaFoldDB" id="A0A4V3SI91"/>
<dbReference type="GO" id="GO:0005634">
    <property type="term" value="C:nucleus"/>
    <property type="evidence" value="ECO:0007669"/>
    <property type="project" value="UniProtKB-SubCell"/>
</dbReference>
<comment type="subcellular location">
    <subcellularLocation>
        <location evidence="1">Nucleus</location>
    </subcellularLocation>
</comment>
<dbReference type="EMBL" id="ML220133">
    <property type="protein sequence ID" value="TGZ79264.1"/>
    <property type="molecule type" value="Genomic_DNA"/>
</dbReference>
<keyword evidence="3" id="KW-0805">Transcription regulation</keyword>
<dbReference type="SUPFAM" id="SSF57701">
    <property type="entry name" value="Zn2/Cys6 DNA-binding domain"/>
    <property type="match status" value="1"/>
</dbReference>
<evidence type="ECO:0000313" key="10">
    <source>
        <dbReference type="Proteomes" id="UP000298138"/>
    </source>
</evidence>
<dbReference type="GO" id="GO:0008270">
    <property type="term" value="F:zinc ion binding"/>
    <property type="evidence" value="ECO:0007669"/>
    <property type="project" value="InterPro"/>
</dbReference>
<dbReference type="OrthoDB" id="2740448at2759"/>
<keyword evidence="6" id="KW-0539">Nucleus</keyword>
<feature type="domain" description="Zn(2)-C6 fungal-type" evidence="8">
    <location>
        <begin position="8"/>
        <end position="38"/>
    </location>
</feature>
<dbReference type="CDD" id="cd12148">
    <property type="entry name" value="fungal_TF_MHR"/>
    <property type="match status" value="1"/>
</dbReference>
<protein>
    <recommendedName>
        <fullName evidence="8">Zn(2)-C6 fungal-type domain-containing protein</fullName>
    </recommendedName>
</protein>
<keyword evidence="4" id="KW-0238">DNA-binding</keyword>
<organism evidence="9 10">
    <name type="scientific">Ascodesmis nigricans</name>
    <dbReference type="NCBI Taxonomy" id="341454"/>
    <lineage>
        <taxon>Eukaryota</taxon>
        <taxon>Fungi</taxon>
        <taxon>Dikarya</taxon>
        <taxon>Ascomycota</taxon>
        <taxon>Pezizomycotina</taxon>
        <taxon>Pezizomycetes</taxon>
        <taxon>Pezizales</taxon>
        <taxon>Ascodesmidaceae</taxon>
        <taxon>Ascodesmis</taxon>
    </lineage>
</organism>
<keyword evidence="10" id="KW-1185">Reference proteome</keyword>
<feature type="compositionally biased region" description="Polar residues" evidence="7">
    <location>
        <begin position="97"/>
        <end position="106"/>
    </location>
</feature>
<evidence type="ECO:0000259" key="8">
    <source>
        <dbReference type="PROSITE" id="PS50048"/>
    </source>
</evidence>
<dbReference type="GO" id="GO:0003677">
    <property type="term" value="F:DNA binding"/>
    <property type="evidence" value="ECO:0007669"/>
    <property type="project" value="UniProtKB-KW"/>
</dbReference>
<dbReference type="PANTHER" id="PTHR46910:SF37">
    <property type="entry name" value="ZN(II)2CYS6 TRANSCRIPTION FACTOR (EUROFUNG)"/>
    <property type="match status" value="1"/>
</dbReference>
<evidence type="ECO:0000256" key="7">
    <source>
        <dbReference type="SAM" id="MobiDB-lite"/>
    </source>
</evidence>
<dbReference type="GO" id="GO:0000981">
    <property type="term" value="F:DNA-binding transcription factor activity, RNA polymerase II-specific"/>
    <property type="evidence" value="ECO:0007669"/>
    <property type="project" value="InterPro"/>
</dbReference>
<evidence type="ECO:0000256" key="4">
    <source>
        <dbReference type="ARBA" id="ARBA00023125"/>
    </source>
</evidence>